<keyword evidence="4" id="KW-1003">Cell membrane</keyword>
<dbReference type="NCBIfam" id="TIGR02212">
    <property type="entry name" value="lolCE"/>
    <property type="match status" value="1"/>
</dbReference>
<comment type="subcellular location">
    <subcellularLocation>
        <location evidence="1">Cell membrane</location>
        <topology evidence="1">Multi-pass membrane protein</topology>
    </subcellularLocation>
</comment>
<dbReference type="Pfam" id="PF12704">
    <property type="entry name" value="MacB_PCD"/>
    <property type="match status" value="1"/>
</dbReference>
<evidence type="ECO:0000256" key="4">
    <source>
        <dbReference type="ARBA" id="ARBA00022475"/>
    </source>
</evidence>
<dbReference type="GO" id="GO:0098797">
    <property type="term" value="C:plasma membrane protein complex"/>
    <property type="evidence" value="ECO:0007669"/>
    <property type="project" value="TreeGrafter"/>
</dbReference>
<comment type="similarity">
    <text evidence="2">Belongs to the ABC-4 integral membrane protein family. LolC/E subfamily.</text>
</comment>
<evidence type="ECO:0000256" key="3">
    <source>
        <dbReference type="ARBA" id="ARBA00022448"/>
    </source>
</evidence>
<keyword evidence="5 8" id="KW-0812">Transmembrane</keyword>
<feature type="transmembrane region" description="Helical" evidence="8">
    <location>
        <begin position="273"/>
        <end position="300"/>
    </location>
</feature>
<accession>A0A532V7W4</accession>
<keyword evidence="3" id="KW-0813">Transport</keyword>
<name>A0A532V7W4_UNCT6</name>
<evidence type="ECO:0000256" key="8">
    <source>
        <dbReference type="SAM" id="Phobius"/>
    </source>
</evidence>
<keyword evidence="11" id="KW-0449">Lipoprotein</keyword>
<keyword evidence="6 8" id="KW-1133">Transmembrane helix</keyword>
<dbReference type="PANTHER" id="PTHR30489">
    <property type="entry name" value="LIPOPROTEIN-RELEASING SYSTEM TRANSMEMBRANE PROTEIN LOLE"/>
    <property type="match status" value="1"/>
</dbReference>
<dbReference type="GO" id="GO:0044874">
    <property type="term" value="P:lipoprotein localization to outer membrane"/>
    <property type="evidence" value="ECO:0007669"/>
    <property type="project" value="TreeGrafter"/>
</dbReference>
<evidence type="ECO:0000256" key="5">
    <source>
        <dbReference type="ARBA" id="ARBA00022692"/>
    </source>
</evidence>
<feature type="transmembrane region" description="Helical" evidence="8">
    <location>
        <begin position="21"/>
        <end position="47"/>
    </location>
</feature>
<evidence type="ECO:0000256" key="7">
    <source>
        <dbReference type="ARBA" id="ARBA00023136"/>
    </source>
</evidence>
<feature type="transmembrane region" description="Helical" evidence="8">
    <location>
        <begin position="321"/>
        <end position="348"/>
    </location>
</feature>
<dbReference type="Proteomes" id="UP000317778">
    <property type="component" value="Unassembled WGS sequence"/>
</dbReference>
<evidence type="ECO:0000259" key="10">
    <source>
        <dbReference type="Pfam" id="PF12704"/>
    </source>
</evidence>
<feature type="transmembrane region" description="Helical" evidence="8">
    <location>
        <begin position="375"/>
        <end position="394"/>
    </location>
</feature>
<feature type="domain" description="ABC3 transporter permease C-terminal" evidence="9">
    <location>
        <begin position="277"/>
        <end position="402"/>
    </location>
</feature>
<evidence type="ECO:0000313" key="12">
    <source>
        <dbReference type="Proteomes" id="UP000317778"/>
    </source>
</evidence>
<dbReference type="Pfam" id="PF02687">
    <property type="entry name" value="FtsX"/>
    <property type="match status" value="1"/>
</dbReference>
<protein>
    <submittedName>
        <fullName evidence="11">Lipoprotein-releasing system transmembrane subunit LolC</fullName>
    </submittedName>
</protein>
<dbReference type="InterPro" id="IPR051447">
    <property type="entry name" value="Lipoprotein-release_system"/>
</dbReference>
<evidence type="ECO:0000259" key="9">
    <source>
        <dbReference type="Pfam" id="PF02687"/>
    </source>
</evidence>
<gene>
    <name evidence="11" type="ORF">CEE36_04430</name>
</gene>
<dbReference type="AlphaFoldDB" id="A0A532V7W4"/>
<proteinExistence type="inferred from homology"/>
<comment type="caution">
    <text evidence="11">The sequence shown here is derived from an EMBL/GenBank/DDBJ whole genome shotgun (WGS) entry which is preliminary data.</text>
</comment>
<dbReference type="InterPro" id="IPR003838">
    <property type="entry name" value="ABC3_permease_C"/>
</dbReference>
<dbReference type="InterPro" id="IPR011925">
    <property type="entry name" value="LolCE_TM"/>
</dbReference>
<dbReference type="PANTHER" id="PTHR30489:SF0">
    <property type="entry name" value="LIPOPROTEIN-RELEASING SYSTEM TRANSMEMBRANE PROTEIN LOLE"/>
    <property type="match status" value="1"/>
</dbReference>
<dbReference type="InterPro" id="IPR025857">
    <property type="entry name" value="MacB_PCD"/>
</dbReference>
<sequence length="409" mass="45626">MNVNLFVARRYLRQRRRGEGFYNLISTIAIAGVFVGVAALIIALSVLNGFNGELKDRIVGVAPHITIQKFYSNPITPEEYERVAAKLSEMREVVGFGPALMRKTLIQSKYGAEGVLVRGVDPELLARTSSITDPRYPLEGEWSFEGRGVVIGRQLADNLRVKVGDTVLIASPEDVIMTPVGPIPIVKHHVVRGIFDAGFYDYNMVMVFIDIRNAQQLFGYGDRITNVEVKLTDPLRSTKVSQKIRDELGYPFVPIDWLMENKNLFSALKMQKVVVFIVLALIILVAAFNIIGTLIMTVMRKTREIGILRAIGMKSKDVMRVFTFFGLLIGVVGTVSGTVFGVGVSWIIDRFKIIRLPAEVWFIDTVPVKVQPLDVILIAVAAVIITFLATLYPARRASRLDPVEAIRYE</sequence>
<evidence type="ECO:0000256" key="2">
    <source>
        <dbReference type="ARBA" id="ARBA00005236"/>
    </source>
</evidence>
<reference evidence="11 12" key="1">
    <citation type="submission" date="2017-06" db="EMBL/GenBank/DDBJ databases">
        <title>Novel microbial phyla capable of carbon fixation and sulfur reduction in deep-sea sediments.</title>
        <authorList>
            <person name="Huang J."/>
            <person name="Baker B."/>
            <person name="Wang Y."/>
        </authorList>
    </citation>
    <scope>NUCLEOTIDE SEQUENCE [LARGE SCALE GENOMIC DNA]</scope>
    <source>
        <strain evidence="11">B3_TA06</strain>
    </source>
</reference>
<evidence type="ECO:0000256" key="6">
    <source>
        <dbReference type="ARBA" id="ARBA00022989"/>
    </source>
</evidence>
<evidence type="ECO:0000313" key="11">
    <source>
        <dbReference type="EMBL" id="TKJ43286.1"/>
    </source>
</evidence>
<keyword evidence="7 8" id="KW-0472">Membrane</keyword>
<dbReference type="GO" id="GO:0042953">
    <property type="term" value="P:lipoprotein transport"/>
    <property type="evidence" value="ECO:0007669"/>
    <property type="project" value="InterPro"/>
</dbReference>
<organism evidence="11 12">
    <name type="scientific">candidate division TA06 bacterium B3_TA06</name>
    <dbReference type="NCBI Taxonomy" id="2012487"/>
    <lineage>
        <taxon>Bacteria</taxon>
        <taxon>Bacteria division TA06</taxon>
    </lineage>
</organism>
<dbReference type="EMBL" id="NJBO01000005">
    <property type="protein sequence ID" value="TKJ43286.1"/>
    <property type="molecule type" value="Genomic_DNA"/>
</dbReference>
<feature type="domain" description="MacB-like periplasmic core" evidence="10">
    <location>
        <begin position="26"/>
        <end position="246"/>
    </location>
</feature>
<evidence type="ECO:0000256" key="1">
    <source>
        <dbReference type="ARBA" id="ARBA00004651"/>
    </source>
</evidence>